<organism evidence="2 3">
    <name type="scientific">Fasciola gigantica</name>
    <name type="common">Giant liver fluke</name>
    <dbReference type="NCBI Taxonomy" id="46835"/>
    <lineage>
        <taxon>Eukaryota</taxon>
        <taxon>Metazoa</taxon>
        <taxon>Spiralia</taxon>
        <taxon>Lophotrochozoa</taxon>
        <taxon>Platyhelminthes</taxon>
        <taxon>Trematoda</taxon>
        <taxon>Digenea</taxon>
        <taxon>Plagiorchiida</taxon>
        <taxon>Echinostomata</taxon>
        <taxon>Echinostomatoidea</taxon>
        <taxon>Fasciolidae</taxon>
        <taxon>Fasciola</taxon>
    </lineage>
</organism>
<keyword evidence="3" id="KW-1185">Reference proteome</keyword>
<dbReference type="Proteomes" id="UP000316759">
    <property type="component" value="Unassembled WGS sequence"/>
</dbReference>
<evidence type="ECO:0000313" key="3">
    <source>
        <dbReference type="Proteomes" id="UP000316759"/>
    </source>
</evidence>
<name>A0A504Y966_FASGI</name>
<feature type="region of interest" description="Disordered" evidence="1">
    <location>
        <begin position="1"/>
        <end position="20"/>
    </location>
</feature>
<dbReference type="EMBL" id="SUNJ01012952">
    <property type="protein sequence ID" value="TPP57654.1"/>
    <property type="molecule type" value="Genomic_DNA"/>
</dbReference>
<comment type="caution">
    <text evidence="2">The sequence shown here is derived from an EMBL/GenBank/DDBJ whole genome shotgun (WGS) entry which is preliminary data.</text>
</comment>
<protein>
    <submittedName>
        <fullName evidence="2">Uncharacterized protein</fullName>
    </submittedName>
</protein>
<proteinExistence type="predicted"/>
<dbReference type="AlphaFoldDB" id="A0A504Y966"/>
<reference evidence="2 3" key="1">
    <citation type="submission" date="2019-04" db="EMBL/GenBank/DDBJ databases">
        <title>Annotation for the trematode Fasciola gigantica.</title>
        <authorList>
            <person name="Choi Y.-J."/>
        </authorList>
    </citation>
    <scope>NUCLEOTIDE SEQUENCE [LARGE SCALE GENOMIC DNA]</scope>
    <source>
        <strain evidence="2">Uganda_cow_1</strain>
    </source>
</reference>
<gene>
    <name evidence="2" type="ORF">FGIG_08668</name>
</gene>
<sequence>MDSSKPSVSITWDTSYLPSSSCPCSKQQRLHESSLFPLRLIVMVSYTNLTH</sequence>
<evidence type="ECO:0000313" key="2">
    <source>
        <dbReference type="EMBL" id="TPP57654.1"/>
    </source>
</evidence>
<evidence type="ECO:0000256" key="1">
    <source>
        <dbReference type="SAM" id="MobiDB-lite"/>
    </source>
</evidence>
<accession>A0A504Y966</accession>